<comment type="caution">
    <text evidence="1">The sequence shown here is derived from an EMBL/GenBank/DDBJ whole genome shotgun (WGS) entry which is preliminary data.</text>
</comment>
<evidence type="ECO:0000313" key="2">
    <source>
        <dbReference type="Proteomes" id="UP000230233"/>
    </source>
</evidence>
<dbReference type="EMBL" id="PDUG01000003">
    <property type="protein sequence ID" value="PIC41955.1"/>
    <property type="molecule type" value="Genomic_DNA"/>
</dbReference>
<gene>
    <name evidence="1" type="primary">Cnig_chr_III.g9191</name>
    <name evidence="1" type="ORF">B9Z55_009191</name>
</gene>
<protein>
    <submittedName>
        <fullName evidence="1">Uncharacterized protein</fullName>
    </submittedName>
</protein>
<dbReference type="AlphaFoldDB" id="A0A2G5UQW4"/>
<dbReference type="Proteomes" id="UP000230233">
    <property type="component" value="Chromosome III"/>
</dbReference>
<keyword evidence="2" id="KW-1185">Reference proteome</keyword>
<sequence>MPGSRNKSRGTLRRKISEKCKFFLFEVTREFVKEGGAQRKRKRARQTNSKKISLEILVRGAVQRIFYRMKSMIILLLSDSEVFQPTSVIPLKIAE</sequence>
<reference evidence="2" key="1">
    <citation type="submission" date="2017-10" db="EMBL/GenBank/DDBJ databases">
        <title>Rapid genome shrinkage in a self-fertile nematode reveals novel sperm competition proteins.</title>
        <authorList>
            <person name="Yin D."/>
            <person name="Schwarz E.M."/>
            <person name="Thomas C.G."/>
            <person name="Felde R.L."/>
            <person name="Korf I.F."/>
            <person name="Cutter A.D."/>
            <person name="Schartner C.M."/>
            <person name="Ralston E.J."/>
            <person name="Meyer B.J."/>
            <person name="Haag E.S."/>
        </authorList>
    </citation>
    <scope>NUCLEOTIDE SEQUENCE [LARGE SCALE GENOMIC DNA]</scope>
    <source>
        <strain evidence="2">JU1422</strain>
    </source>
</reference>
<organism evidence="1 2">
    <name type="scientific">Caenorhabditis nigoni</name>
    <dbReference type="NCBI Taxonomy" id="1611254"/>
    <lineage>
        <taxon>Eukaryota</taxon>
        <taxon>Metazoa</taxon>
        <taxon>Ecdysozoa</taxon>
        <taxon>Nematoda</taxon>
        <taxon>Chromadorea</taxon>
        <taxon>Rhabditida</taxon>
        <taxon>Rhabditina</taxon>
        <taxon>Rhabditomorpha</taxon>
        <taxon>Rhabditoidea</taxon>
        <taxon>Rhabditidae</taxon>
        <taxon>Peloderinae</taxon>
        <taxon>Caenorhabditis</taxon>
    </lineage>
</organism>
<name>A0A2G5UQW4_9PELO</name>
<evidence type="ECO:0000313" key="1">
    <source>
        <dbReference type="EMBL" id="PIC41955.1"/>
    </source>
</evidence>
<accession>A0A2G5UQW4</accession>
<proteinExistence type="predicted"/>